<evidence type="ECO:0000313" key="10">
    <source>
        <dbReference type="Proteomes" id="UP000214588"/>
    </source>
</evidence>
<feature type="domain" description="Pseudouridine synthase II N-terminal" evidence="6">
    <location>
        <begin position="29"/>
        <end position="181"/>
    </location>
</feature>
<dbReference type="EMBL" id="NIQC01000006">
    <property type="protein sequence ID" value="OWZ84279.1"/>
    <property type="molecule type" value="Genomic_DNA"/>
</dbReference>
<dbReference type="Gene3D" id="3.30.2350.10">
    <property type="entry name" value="Pseudouridine synthase"/>
    <property type="match status" value="1"/>
</dbReference>
<dbReference type="HAMAP" id="MF_01080">
    <property type="entry name" value="TruB_bact"/>
    <property type="match status" value="1"/>
</dbReference>
<dbReference type="Proteomes" id="UP000214588">
    <property type="component" value="Unassembled WGS sequence"/>
</dbReference>
<dbReference type="SUPFAM" id="SSF55120">
    <property type="entry name" value="Pseudouridine synthase"/>
    <property type="match status" value="1"/>
</dbReference>
<proteinExistence type="inferred from homology"/>
<dbReference type="SUPFAM" id="SSF88697">
    <property type="entry name" value="PUA domain-like"/>
    <property type="match status" value="1"/>
</dbReference>
<comment type="caution">
    <text evidence="9">The sequence shown here is derived from an EMBL/GenBank/DDBJ whole genome shotgun (WGS) entry which is preliminary data.</text>
</comment>
<name>A0A226C1G4_9FIRM</name>
<dbReference type="InterPro" id="IPR015240">
    <property type="entry name" value="tRNA_sdUridine_synth_fam1_C"/>
</dbReference>
<dbReference type="GO" id="GO:1990481">
    <property type="term" value="P:mRNA pseudouridine synthesis"/>
    <property type="evidence" value="ECO:0007669"/>
    <property type="project" value="TreeGrafter"/>
</dbReference>
<dbReference type="InterPro" id="IPR036974">
    <property type="entry name" value="PUA_sf"/>
</dbReference>
<dbReference type="Pfam" id="PF16198">
    <property type="entry name" value="TruB_C_2"/>
    <property type="match status" value="1"/>
</dbReference>
<evidence type="ECO:0000256" key="2">
    <source>
        <dbReference type="ARBA" id="ARBA00005642"/>
    </source>
</evidence>
<evidence type="ECO:0000313" key="9">
    <source>
        <dbReference type="EMBL" id="OWZ84279.1"/>
    </source>
</evidence>
<dbReference type="AlphaFoldDB" id="A0A226C1G4"/>
<evidence type="ECO:0000259" key="6">
    <source>
        <dbReference type="Pfam" id="PF01509"/>
    </source>
</evidence>
<comment type="similarity">
    <text evidence="2 5">Belongs to the pseudouridine synthase TruB family. Type 1 subfamily.</text>
</comment>
<evidence type="ECO:0000259" key="8">
    <source>
        <dbReference type="Pfam" id="PF16198"/>
    </source>
</evidence>
<keyword evidence="4 5" id="KW-0413">Isomerase</keyword>
<dbReference type="InterPro" id="IPR002501">
    <property type="entry name" value="PsdUridine_synth_N"/>
</dbReference>
<feature type="domain" description="tRNA pseudouridine synthase II TruB subfamily 1 C-terminal" evidence="7">
    <location>
        <begin position="249"/>
        <end position="301"/>
    </location>
</feature>
<evidence type="ECO:0000256" key="4">
    <source>
        <dbReference type="ARBA" id="ARBA00023235"/>
    </source>
</evidence>
<evidence type="ECO:0000256" key="5">
    <source>
        <dbReference type="HAMAP-Rule" id="MF_01080"/>
    </source>
</evidence>
<dbReference type="CDD" id="cd02573">
    <property type="entry name" value="PseudoU_synth_EcTruB"/>
    <property type="match status" value="1"/>
</dbReference>
<gene>
    <name evidence="5 9" type="primary">truB</name>
    <name evidence="9" type="ORF">CDO51_04265</name>
</gene>
<dbReference type="Gene3D" id="2.30.130.10">
    <property type="entry name" value="PUA domain"/>
    <property type="match status" value="1"/>
</dbReference>
<dbReference type="InterPro" id="IPR014780">
    <property type="entry name" value="tRNA_psdUridine_synth_TruB"/>
</dbReference>
<evidence type="ECO:0000256" key="3">
    <source>
        <dbReference type="ARBA" id="ARBA00022694"/>
    </source>
</evidence>
<dbReference type="Pfam" id="PF09157">
    <property type="entry name" value="TruB-C_2"/>
    <property type="match status" value="1"/>
</dbReference>
<dbReference type="PANTHER" id="PTHR13767:SF2">
    <property type="entry name" value="PSEUDOURIDYLATE SYNTHASE TRUB1"/>
    <property type="match status" value="1"/>
</dbReference>
<feature type="active site" description="Nucleophile" evidence="5">
    <location>
        <position position="44"/>
    </location>
</feature>
<organism evidence="9 10">
    <name type="scientific">Natranaerobius trueperi</name>
    <dbReference type="NCBI Taxonomy" id="759412"/>
    <lineage>
        <taxon>Bacteria</taxon>
        <taxon>Bacillati</taxon>
        <taxon>Bacillota</taxon>
        <taxon>Clostridia</taxon>
        <taxon>Natranaerobiales</taxon>
        <taxon>Natranaerobiaceae</taxon>
        <taxon>Natranaerobius</taxon>
    </lineage>
</organism>
<dbReference type="InterPro" id="IPR032819">
    <property type="entry name" value="TruB_C"/>
</dbReference>
<dbReference type="GO" id="GO:0003723">
    <property type="term" value="F:RNA binding"/>
    <property type="evidence" value="ECO:0007669"/>
    <property type="project" value="InterPro"/>
</dbReference>
<keyword evidence="10" id="KW-1185">Reference proteome</keyword>
<dbReference type="GO" id="GO:0160148">
    <property type="term" value="F:tRNA pseudouridine(55) synthase activity"/>
    <property type="evidence" value="ECO:0007669"/>
    <property type="project" value="UniProtKB-EC"/>
</dbReference>
<feature type="domain" description="tRNA pseudouridylate synthase B C-terminal" evidence="8">
    <location>
        <begin position="182"/>
        <end position="239"/>
    </location>
</feature>
<dbReference type="InterPro" id="IPR015947">
    <property type="entry name" value="PUA-like_sf"/>
</dbReference>
<dbReference type="PANTHER" id="PTHR13767">
    <property type="entry name" value="TRNA-PSEUDOURIDINE SYNTHASE"/>
    <property type="match status" value="1"/>
</dbReference>
<dbReference type="NCBIfam" id="TIGR00431">
    <property type="entry name" value="TruB"/>
    <property type="match status" value="1"/>
</dbReference>
<protein>
    <recommendedName>
        <fullName evidence="5">tRNA pseudouridine synthase B</fullName>
        <ecNumber evidence="5">5.4.99.25</ecNumber>
    </recommendedName>
    <alternativeName>
        <fullName evidence="5">tRNA pseudouridine(55) synthase</fullName>
        <shortName evidence="5">Psi55 synthase</shortName>
    </alternativeName>
    <alternativeName>
        <fullName evidence="5">tRNA pseudouridylate synthase</fullName>
    </alternativeName>
    <alternativeName>
        <fullName evidence="5">tRNA-uridine isomerase</fullName>
    </alternativeName>
</protein>
<keyword evidence="3 5" id="KW-0819">tRNA processing</keyword>
<evidence type="ECO:0000256" key="1">
    <source>
        <dbReference type="ARBA" id="ARBA00000385"/>
    </source>
</evidence>
<accession>A0A226C1G4</accession>
<comment type="catalytic activity">
    <reaction evidence="1 5">
        <text>uridine(55) in tRNA = pseudouridine(55) in tRNA</text>
        <dbReference type="Rhea" id="RHEA:42532"/>
        <dbReference type="Rhea" id="RHEA-COMP:10101"/>
        <dbReference type="Rhea" id="RHEA-COMP:10102"/>
        <dbReference type="ChEBI" id="CHEBI:65314"/>
        <dbReference type="ChEBI" id="CHEBI:65315"/>
        <dbReference type="EC" id="5.4.99.25"/>
    </reaction>
</comment>
<evidence type="ECO:0000259" key="7">
    <source>
        <dbReference type="Pfam" id="PF09157"/>
    </source>
</evidence>
<sequence length="302" mass="33978">MKERFIMNGFLNILKPPGMTSHDVVSHVRKSFKIKKVGHLGTLDPGAAGVLPIAIGRATKFAEYIINQEKKYRFELILGETTDTLDAQGVVTNQSEVTQEHINNLIENFSELTGEISQVPPMYSAIKQKGKKLYELAREGQEVERPARQIKIYSLTLIDHYVFKGKTRFLFEVNCSKGTYIRTLGHDLAKLSGCGEGHVSFLLRSKSGDFDLNSSISLETLIKKSEELQSLIQPIDIPLNDFPSLVISDDKEIRKFRNGNVSFVSNHHTKNETLRVYNSQNDFLGLGKVISNNKVKPEKVIN</sequence>
<reference evidence="9 10" key="1">
    <citation type="submission" date="2017-06" db="EMBL/GenBank/DDBJ databases">
        <title>Draft Genome Sequence of Natranaerobius trueperi halophilic, alkalithermophilic bacteria from soda lakes.</title>
        <authorList>
            <person name="Zhao B."/>
        </authorList>
    </citation>
    <scope>NUCLEOTIDE SEQUENCE [LARGE SCALE GENOMIC DNA]</scope>
    <source>
        <strain evidence="9 10">DSM 18760</strain>
    </source>
</reference>
<dbReference type="Pfam" id="PF01509">
    <property type="entry name" value="TruB_N"/>
    <property type="match status" value="1"/>
</dbReference>
<dbReference type="InterPro" id="IPR020103">
    <property type="entry name" value="PsdUridine_synth_cat_dom_sf"/>
</dbReference>
<comment type="function">
    <text evidence="5">Responsible for synthesis of pseudouridine from uracil-55 in the psi GC loop of transfer RNAs.</text>
</comment>
<dbReference type="GO" id="GO:0031119">
    <property type="term" value="P:tRNA pseudouridine synthesis"/>
    <property type="evidence" value="ECO:0007669"/>
    <property type="project" value="UniProtKB-UniRule"/>
</dbReference>
<dbReference type="EC" id="5.4.99.25" evidence="5"/>